<dbReference type="Pfam" id="PF02897">
    <property type="entry name" value="Peptidase_S9_N"/>
    <property type="match status" value="1"/>
</dbReference>
<evidence type="ECO:0000256" key="2">
    <source>
        <dbReference type="ARBA" id="ARBA00004496"/>
    </source>
</evidence>
<protein>
    <recommendedName>
        <fullName evidence="5">Prolyl endopeptidase</fullName>
        <ecNumber evidence="4">3.4.21.26</ecNumber>
    </recommendedName>
    <alternativeName>
        <fullName evidence="11">Post-proline cleaving enzyme</fullName>
    </alternativeName>
</protein>
<dbReference type="FunFam" id="2.130.10.120:FF:000001">
    <property type="entry name" value="Prolyl endopeptidase"/>
    <property type="match status" value="1"/>
</dbReference>
<dbReference type="InterPro" id="IPR051167">
    <property type="entry name" value="Prolyl_oligopep/macrocyclase"/>
</dbReference>
<evidence type="ECO:0000259" key="14">
    <source>
        <dbReference type="Pfam" id="PF02897"/>
    </source>
</evidence>
<evidence type="ECO:0000256" key="4">
    <source>
        <dbReference type="ARBA" id="ARBA00011897"/>
    </source>
</evidence>
<dbReference type="InterPro" id="IPR029058">
    <property type="entry name" value="AB_hydrolase_fold"/>
</dbReference>
<dbReference type="InterPro" id="IPR002470">
    <property type="entry name" value="Peptidase_S9A"/>
</dbReference>
<dbReference type="Gene3D" id="3.40.50.1820">
    <property type="entry name" value="alpha/beta hydrolase"/>
    <property type="match status" value="1"/>
</dbReference>
<dbReference type="FunFam" id="3.40.50.1820:FF:000275">
    <property type="entry name" value="Prolyl endopeptidase"/>
    <property type="match status" value="1"/>
</dbReference>
<proteinExistence type="inferred from homology"/>
<organism evidence="15 16">
    <name type="scientific">Ovis aries</name>
    <name type="common">Sheep</name>
    <dbReference type="NCBI Taxonomy" id="9940"/>
    <lineage>
        <taxon>Eukaryota</taxon>
        <taxon>Metazoa</taxon>
        <taxon>Chordata</taxon>
        <taxon>Craniata</taxon>
        <taxon>Vertebrata</taxon>
        <taxon>Euteleostomi</taxon>
        <taxon>Mammalia</taxon>
        <taxon>Eutheria</taxon>
        <taxon>Laurasiatheria</taxon>
        <taxon>Artiodactyla</taxon>
        <taxon>Ruminantia</taxon>
        <taxon>Pecora</taxon>
        <taxon>Bovidae</taxon>
        <taxon>Caprinae</taxon>
        <taxon>Ovis</taxon>
    </lineage>
</organism>
<keyword evidence="9" id="KW-0720">Serine protease</keyword>
<dbReference type="PANTHER" id="PTHR42881">
    <property type="entry name" value="PROLYL ENDOPEPTIDASE"/>
    <property type="match status" value="1"/>
</dbReference>
<dbReference type="GO" id="GO:0005829">
    <property type="term" value="C:cytosol"/>
    <property type="evidence" value="ECO:0007669"/>
    <property type="project" value="TreeGrafter"/>
</dbReference>
<dbReference type="InterPro" id="IPR002471">
    <property type="entry name" value="Pept_S9_AS"/>
</dbReference>
<comment type="similarity">
    <text evidence="3">Belongs to the peptidase S9A family.</text>
</comment>
<dbReference type="SUPFAM" id="SSF53474">
    <property type="entry name" value="alpha/beta-Hydrolases"/>
    <property type="match status" value="1"/>
</dbReference>
<evidence type="ECO:0000256" key="12">
    <source>
        <dbReference type="ARBA" id="ARBA00055874"/>
    </source>
</evidence>
<accession>A0A836D0S2</accession>
<evidence type="ECO:0000313" key="16">
    <source>
        <dbReference type="Proteomes" id="UP000664991"/>
    </source>
</evidence>
<comment type="caution">
    <text evidence="15">The sequence shown here is derived from an EMBL/GenBank/DDBJ whole genome shotgun (WGS) entry which is preliminary data.</text>
</comment>
<evidence type="ECO:0000256" key="3">
    <source>
        <dbReference type="ARBA" id="ARBA00005228"/>
    </source>
</evidence>
<comment type="subcellular location">
    <subcellularLocation>
        <location evidence="2">Cytoplasm</location>
    </subcellularLocation>
</comment>
<sequence>MLSFQYPDVYRDETAVQDYHGHKICDPYAWLEDPDSEQTKAFVEAQNKITVPFLEQCPIRGLYKERMTELYDYPKYSCHFKKGKRYFYFYNTGLQNQRVLYVQDSLEGEARVFLDPNILSDDGTVALRGYAFSEDGEYFAYGLSASGSDWVTIKFMKVDGAKELPDVLERVKFSCMAWTHDGKGMFYNAYPQQDGKSDGTETSTNLHQKLCYHVLGTDQSEDILCAEFPDEPKWMGGAELSDDGRYVLLSIREGCDPVNRLWYCDLHQEPNGITGILKWVKLIDNFEGEYDYVTNEGTVFTFKTNRHSPNYRLINIDFTDPEESRWKVLVPEHEKDVLEWVACVRSSFLVLCYLHDVKNTLQLHDLATGALLKTFPLEVGSVVGYSGQKKDTEIFYQFTSFLSPGIIYHCDLTKEELEPRVFREVTVKGIDASDYQTVQIFYPSKDGTKIPMFIVHKKGIKLDGSHPAFLYGYGGFNISITPNYSVSRLIFVRHMGGVLAVANIRGGGEYGETWHKGGILANKQNCFDDFQCAAEYLIKEGYTSPKRLTINGGSNGGLLVATCANQRPDLFGCVIAQVGVMDMLKFHKYTIGHAWTTDYGCSDNKQHFEWLIKYSPLHNVKLPEADDIQYPSMLLLTADHDDRVVPLHSLKFIATLQHLVGRSRKQNNPLLIHVDTKAGHGAGKPTAKVIEEVSDMFAFIARCLNIDWIQSDNPENVKQESTNQNEKLQKKAGKRDVIDNVRMGAGPVKILNRKNVKIKICDIKIERIKNGYEAFAAAYEHNNTIRVTVDGEFLHYIFPFQFLDSPEWDSLKPTEEGTFQVTLTAETDCRYVSWRRKKLYLLLAQHRYISRLFSVLIGSDIADKLYALNDRVYIGKRYHYDIRLPNFLQMSSPEMSKSSLTEHFQNSRRYCDK</sequence>
<feature type="domain" description="Peptidase S9 prolyl oligopeptidase catalytic" evidence="13">
    <location>
        <begin position="484"/>
        <end position="705"/>
    </location>
</feature>
<dbReference type="EC" id="3.4.21.26" evidence="4"/>
<dbReference type="EMBL" id="JAEMGP010000008">
    <property type="protein sequence ID" value="KAG5205498.1"/>
    <property type="molecule type" value="Genomic_DNA"/>
</dbReference>
<evidence type="ECO:0000256" key="8">
    <source>
        <dbReference type="ARBA" id="ARBA00022801"/>
    </source>
</evidence>
<dbReference type="GO" id="GO:0006508">
    <property type="term" value="P:proteolysis"/>
    <property type="evidence" value="ECO:0007669"/>
    <property type="project" value="UniProtKB-KW"/>
</dbReference>
<dbReference type="GO" id="GO:0004252">
    <property type="term" value="F:serine-type endopeptidase activity"/>
    <property type="evidence" value="ECO:0007669"/>
    <property type="project" value="UniProtKB-EC"/>
</dbReference>
<evidence type="ECO:0000256" key="7">
    <source>
        <dbReference type="ARBA" id="ARBA00022670"/>
    </source>
</evidence>
<evidence type="ECO:0000256" key="11">
    <source>
        <dbReference type="ARBA" id="ARBA00029698"/>
    </source>
</evidence>
<keyword evidence="8" id="KW-0378">Hydrolase</keyword>
<dbReference type="AlphaFoldDB" id="A0A836D0S2"/>
<dbReference type="SUPFAM" id="SSF50993">
    <property type="entry name" value="Peptidase/esterase 'gauge' domain"/>
    <property type="match status" value="1"/>
</dbReference>
<evidence type="ECO:0000256" key="5">
    <source>
        <dbReference type="ARBA" id="ARBA00016310"/>
    </source>
</evidence>
<gene>
    <name evidence="15" type="ORF">JEQ12_018748</name>
</gene>
<dbReference type="PROSITE" id="PS00708">
    <property type="entry name" value="PRO_ENDOPEP_SER"/>
    <property type="match status" value="1"/>
</dbReference>
<comment type="function">
    <text evidence="12">Cleaves peptide bonds on the C-terminal side of prolyl residues within peptides that are up to approximately 30 amino acids long.</text>
</comment>
<dbReference type="PANTHER" id="PTHR42881:SF2">
    <property type="entry name" value="PROLYL ENDOPEPTIDASE"/>
    <property type="match status" value="1"/>
</dbReference>
<evidence type="ECO:0000313" key="15">
    <source>
        <dbReference type="EMBL" id="KAG5205498.1"/>
    </source>
</evidence>
<dbReference type="PRINTS" id="PR00862">
    <property type="entry name" value="PROLIGOPTASE"/>
</dbReference>
<dbReference type="FunFam" id="3.40.50.1820:FF:000005">
    <property type="entry name" value="Prolyl endopeptidase"/>
    <property type="match status" value="1"/>
</dbReference>
<evidence type="ECO:0000259" key="13">
    <source>
        <dbReference type="Pfam" id="PF00326"/>
    </source>
</evidence>
<keyword evidence="7" id="KW-0645">Protease</keyword>
<dbReference type="Gene3D" id="2.130.10.120">
    <property type="entry name" value="Prolyl oligopeptidase, N-terminal domain"/>
    <property type="match status" value="1"/>
</dbReference>
<evidence type="ECO:0000256" key="9">
    <source>
        <dbReference type="ARBA" id="ARBA00022825"/>
    </source>
</evidence>
<keyword evidence="10" id="KW-0007">Acetylation</keyword>
<keyword evidence="6" id="KW-0963">Cytoplasm</keyword>
<evidence type="ECO:0000256" key="1">
    <source>
        <dbReference type="ARBA" id="ARBA00001070"/>
    </source>
</evidence>
<evidence type="ECO:0000256" key="6">
    <source>
        <dbReference type="ARBA" id="ARBA00022490"/>
    </source>
</evidence>
<dbReference type="InterPro" id="IPR023302">
    <property type="entry name" value="Pept_S9A_N"/>
</dbReference>
<evidence type="ECO:0000256" key="10">
    <source>
        <dbReference type="ARBA" id="ARBA00022990"/>
    </source>
</evidence>
<name>A0A836D0S2_SHEEP</name>
<dbReference type="InterPro" id="IPR001375">
    <property type="entry name" value="Peptidase_S9_cat"/>
</dbReference>
<dbReference type="GO" id="GO:0070012">
    <property type="term" value="F:oligopeptidase activity"/>
    <property type="evidence" value="ECO:0007669"/>
    <property type="project" value="TreeGrafter"/>
</dbReference>
<reference evidence="15 16" key="1">
    <citation type="submission" date="2020-12" db="EMBL/GenBank/DDBJ databases">
        <title>De novo assembly of Tibetan sheep genome.</title>
        <authorList>
            <person name="Li X."/>
        </authorList>
    </citation>
    <scope>NUCLEOTIDE SEQUENCE [LARGE SCALE GENOMIC DNA]</scope>
    <source>
        <tissue evidence="15">Heart</tissue>
    </source>
</reference>
<feature type="domain" description="Peptidase S9A N-terminal" evidence="14">
    <location>
        <begin position="7"/>
        <end position="422"/>
    </location>
</feature>
<dbReference type="Pfam" id="PF00326">
    <property type="entry name" value="Peptidase_S9"/>
    <property type="match status" value="1"/>
</dbReference>
<dbReference type="Proteomes" id="UP000664991">
    <property type="component" value="Unassembled WGS sequence"/>
</dbReference>
<comment type="catalytic activity">
    <reaction evidence="1">
        <text>Hydrolysis of Pro-|-Xaa &gt;&gt; Ala-|-Xaa in oligopeptides.</text>
        <dbReference type="EC" id="3.4.21.26"/>
    </reaction>
</comment>